<dbReference type="NCBIfam" id="TIGR01777">
    <property type="entry name" value="yfcH"/>
    <property type="match status" value="1"/>
</dbReference>
<protein>
    <recommendedName>
        <fullName evidence="6">TIGR01777 family protein</fullName>
    </recommendedName>
</protein>
<dbReference type="EMBL" id="CP003837">
    <property type="protein sequence ID" value="AGH46108.1"/>
    <property type="molecule type" value="Genomic_DNA"/>
</dbReference>
<dbReference type="InterPro" id="IPR036291">
    <property type="entry name" value="NAD(P)-bd_dom_sf"/>
</dbReference>
<dbReference type="PANTHER" id="PTHR11092:SF0">
    <property type="entry name" value="EPIMERASE FAMILY PROTEIN SDR39U1"/>
    <property type="match status" value="1"/>
</dbReference>
<comment type="similarity">
    <text evidence="1">Belongs to the NAD(P)-dependent epimerase/dehydratase family. SDR39U1 subfamily.</text>
</comment>
<evidence type="ECO:0000256" key="1">
    <source>
        <dbReference type="ARBA" id="ARBA00009353"/>
    </source>
</evidence>
<dbReference type="PATRIC" id="fig|1129794.4.peg.3988"/>
<evidence type="ECO:0000313" key="5">
    <source>
        <dbReference type="Proteomes" id="UP000011864"/>
    </source>
</evidence>
<dbReference type="PANTHER" id="PTHR11092">
    <property type="entry name" value="SUGAR NUCLEOTIDE EPIMERASE RELATED"/>
    <property type="match status" value="1"/>
</dbReference>
<dbReference type="CDD" id="cd05242">
    <property type="entry name" value="SDR_a8"/>
    <property type="match status" value="1"/>
</dbReference>
<organism evidence="4 5">
    <name type="scientific">Paraglaciecola psychrophila 170</name>
    <dbReference type="NCBI Taxonomy" id="1129794"/>
    <lineage>
        <taxon>Bacteria</taxon>
        <taxon>Pseudomonadati</taxon>
        <taxon>Pseudomonadota</taxon>
        <taxon>Gammaproteobacteria</taxon>
        <taxon>Alteromonadales</taxon>
        <taxon>Alteromonadaceae</taxon>
        <taxon>Paraglaciecola</taxon>
    </lineage>
</organism>
<reference evidence="4 5" key="1">
    <citation type="journal article" date="2013" name="Genome Announc.">
        <title>Complete Genome Sequence of Glaciecola psychrophila Strain 170T.</title>
        <authorList>
            <person name="Yin J."/>
            <person name="Chen J."/>
            <person name="Liu G."/>
            <person name="Yu Y."/>
            <person name="Song L."/>
            <person name="Wang X."/>
            <person name="Qu X."/>
        </authorList>
    </citation>
    <scope>NUCLEOTIDE SEQUENCE [LARGE SCALE GENOMIC DNA]</scope>
    <source>
        <strain evidence="4 5">170</strain>
    </source>
</reference>
<dbReference type="Pfam" id="PF01370">
    <property type="entry name" value="Epimerase"/>
    <property type="match status" value="1"/>
</dbReference>
<dbReference type="HOGENOM" id="CLU_047373_0_3_6"/>
<gene>
    <name evidence="4" type="ORF">C427_4003</name>
</gene>
<dbReference type="SUPFAM" id="SSF51735">
    <property type="entry name" value="NAD(P)-binding Rossmann-fold domains"/>
    <property type="match status" value="1"/>
</dbReference>
<dbReference type="KEGG" id="gps:C427_4003"/>
<dbReference type="eggNOG" id="COG1090">
    <property type="taxonomic scope" value="Bacteria"/>
</dbReference>
<evidence type="ECO:0008006" key="6">
    <source>
        <dbReference type="Google" id="ProtNLM"/>
    </source>
</evidence>
<dbReference type="AlphaFoldDB" id="K6YSQ3"/>
<dbReference type="STRING" id="1129794.C427_4003"/>
<dbReference type="InterPro" id="IPR001509">
    <property type="entry name" value="Epimerase_deHydtase"/>
</dbReference>
<sequence>MKILITGGSGLIGSNLIPILRPCDVSVYTRNVAMAEQILGHNIHFLSTLAHLSNLDDYDVVINLAGEPIADKKWTDEQKSKIEQSRWSITEDIVALINAGENPPKLLISGSAIGFYGRQGEQIIDENFSTPHDEFSHQLCDRWEFLARQAESDKTRVCIVRTGVVITKRGGALQKMLLPFKLGLGGPIGDGSQYMSWIHLEDMLQGMAHLIKNESCEGVYNFTAPNPVTNLEFSRELASSLSRPCIFKVPEFVLRMMMGEMADLVIYGQRVVPKRLQESGYEFKYPKISQAFDSLRKN</sequence>
<dbReference type="Gene3D" id="3.40.50.720">
    <property type="entry name" value="NAD(P)-binding Rossmann-like Domain"/>
    <property type="match status" value="1"/>
</dbReference>
<dbReference type="InterPro" id="IPR010099">
    <property type="entry name" value="SDR39U1"/>
</dbReference>
<dbReference type="RefSeq" id="WP_007634480.1">
    <property type="nucleotide sequence ID" value="NC_020514.1"/>
</dbReference>
<evidence type="ECO:0000259" key="3">
    <source>
        <dbReference type="Pfam" id="PF08338"/>
    </source>
</evidence>
<evidence type="ECO:0000313" key="4">
    <source>
        <dbReference type="EMBL" id="AGH46108.1"/>
    </source>
</evidence>
<feature type="domain" description="DUF1731" evidence="3">
    <location>
        <begin position="249"/>
        <end position="294"/>
    </location>
</feature>
<proteinExistence type="inferred from homology"/>
<dbReference type="Pfam" id="PF08338">
    <property type="entry name" value="DUF1731"/>
    <property type="match status" value="1"/>
</dbReference>
<name>K6YSQ3_9ALTE</name>
<accession>K6YSQ3</accession>
<evidence type="ECO:0000259" key="2">
    <source>
        <dbReference type="Pfam" id="PF01370"/>
    </source>
</evidence>
<dbReference type="OrthoDB" id="9801773at2"/>
<dbReference type="Proteomes" id="UP000011864">
    <property type="component" value="Chromosome"/>
</dbReference>
<keyword evidence="5" id="KW-1185">Reference proteome</keyword>
<dbReference type="InterPro" id="IPR013549">
    <property type="entry name" value="DUF1731"/>
</dbReference>
<feature type="domain" description="NAD-dependent epimerase/dehydratase" evidence="2">
    <location>
        <begin position="3"/>
        <end position="221"/>
    </location>
</feature>